<dbReference type="AlphaFoldDB" id="L0AWJ0"/>
<protein>
    <submittedName>
        <fullName evidence="3">Uncharacterized protein</fullName>
    </submittedName>
</protein>
<dbReference type="GeneID" id="15806775"/>
<dbReference type="VEuPathDB" id="PiroplasmaDB:BEWA_021270"/>
<dbReference type="EMBL" id="CP001669">
    <property type="protein sequence ID" value="AFZ79279.1"/>
    <property type="molecule type" value="Genomic_DNA"/>
</dbReference>
<evidence type="ECO:0000256" key="2">
    <source>
        <dbReference type="SAM" id="SignalP"/>
    </source>
</evidence>
<gene>
    <name evidence="3" type="ORF">BEWA_021270</name>
</gene>
<dbReference type="KEGG" id="beq:BEWA_021270"/>
<feature type="signal peptide" evidence="2">
    <location>
        <begin position="1"/>
        <end position="19"/>
    </location>
</feature>
<sequence>MHLGLFYFYQLIFSRLCSCLVFSYSRSAVLRPVGDLPPKYGVIGLFSFIESNTGAPCNIFKNNNNWRCRKIKFLGSRRHRPTHRLNVSVHSGSISADNPHYTNISDTSISISKFKLQRKDDEDEDEGESQEEKYVPGTDPPAGEDFFKRTLAYLQDKELQKQIDWRHPMPCSLSQIAAFSTVKELMPPSMANTCFNVTDGTDLDELLGKTRDKIYNKVNIEAFFRFEPSFGFERDGTDVFPEDPEFPLVKQPHDAPIFEGEKGDPSIPLGWRTFAVLAMLPYVDAKADPSLLWNSQKTAEGQLQPRLASGLFKYGPRFNFVASRDAINPEGYLLHSKDPVRPGELFRGNKGDLSSVIITDPPRECSTISKDLYTKRFSEDGIWPKKCLDNVLSTLTPLQVVWAKLSTSMMHSTAKIIRFYRLAVRKFHEKEIFSRTNRLNIDEIHKSESKKGAIDVIVGNMYFMAAPTLHHAVQLVRSDPMARANIYKNLLIFEAEDALKNQFLEKRHRDYTNPRQYLVFGRYNMDSEYAEIMRERMTRFLIRSNCVRTYATLKAPRKDSLVDFKLPTQQLLPVNNEYIDLIVKRDIRFRDACLTHNETEPIGDMSIINQFDYDDALDWANRIPYTRSGTYDTLFVARADEVAFYGRNCKYTVPLPMKRSFLPLRQEYITVKFDPLATLSKRMTTISGHIIALPKSETVINNVNNEKTNDSHLYDKNKQPEKTMDSWPNRLFITIKTTYPEKYKPANFSHIYAEKIKLKRSCVSRFKSIPLSASNSSHFNVSFDRFGWKEHTESTRKSVYCDIQTTPWLRISFDALEKLLQEDAPKELDRPFYADLLKDYVYLSLPEGHFFLPKPGYTNDAWSGNDDELVPPASAEDICRLREYKPEAISGIWIRKKECFLLYNNPQERYLLFGKRGDGKDTPITDKDFKNVIIKTELVLDLFRKGGNQSLPRLTQAYSRKDGKLVSHLSEEEKMKTAYSVDPLNRYFAKYKQDDDLPACRFYERGLTFSPYDPRYLMGSDPGALYQLQLEFIEKLDRGLVSIDDDPVKIMVEADHYKSLFKSNCSAVKWEDYDTELIKRKDVKKANSTKT</sequence>
<keyword evidence="4" id="KW-1185">Reference proteome</keyword>
<dbReference type="RefSeq" id="XP_004828945.1">
    <property type="nucleotide sequence ID" value="XM_004828888.1"/>
</dbReference>
<evidence type="ECO:0000256" key="1">
    <source>
        <dbReference type="SAM" id="MobiDB-lite"/>
    </source>
</evidence>
<evidence type="ECO:0000313" key="4">
    <source>
        <dbReference type="Proteomes" id="UP000031512"/>
    </source>
</evidence>
<accession>L0AWJ0</accession>
<keyword evidence="2" id="KW-0732">Signal</keyword>
<feature type="chain" id="PRO_5003939839" evidence="2">
    <location>
        <begin position="20"/>
        <end position="1091"/>
    </location>
</feature>
<reference evidence="3 4" key="1">
    <citation type="journal article" date="2012" name="BMC Genomics">
        <title>Comparative genomic analysis and phylogenetic position of Theileria equi.</title>
        <authorList>
            <person name="Kappmeyer L.S."/>
            <person name="Thiagarajan M."/>
            <person name="Herndon D.R."/>
            <person name="Ramsay J.D."/>
            <person name="Caler E."/>
            <person name="Djikeng A."/>
            <person name="Gillespie J.J."/>
            <person name="Lau A.O."/>
            <person name="Roalson E.H."/>
            <person name="Silva J.C."/>
            <person name="Silva M.G."/>
            <person name="Suarez C.E."/>
            <person name="Ueti M.W."/>
            <person name="Nene V.M."/>
            <person name="Mealey R.H."/>
            <person name="Knowles D.P."/>
            <person name="Brayton K.A."/>
        </authorList>
    </citation>
    <scope>NUCLEOTIDE SEQUENCE [LARGE SCALE GENOMIC DNA]</scope>
    <source>
        <strain evidence="3 4">WA</strain>
    </source>
</reference>
<organism evidence="3 4">
    <name type="scientific">Theileria equi strain WA</name>
    <dbReference type="NCBI Taxonomy" id="1537102"/>
    <lineage>
        <taxon>Eukaryota</taxon>
        <taxon>Sar</taxon>
        <taxon>Alveolata</taxon>
        <taxon>Apicomplexa</taxon>
        <taxon>Aconoidasida</taxon>
        <taxon>Piroplasmida</taxon>
        <taxon>Theileriidae</taxon>
        <taxon>Theileria</taxon>
    </lineage>
</organism>
<dbReference type="OrthoDB" id="360266at2759"/>
<feature type="region of interest" description="Disordered" evidence="1">
    <location>
        <begin position="115"/>
        <end position="142"/>
    </location>
</feature>
<proteinExistence type="predicted"/>
<dbReference type="eggNOG" id="ENOG502SUDI">
    <property type="taxonomic scope" value="Eukaryota"/>
</dbReference>
<evidence type="ECO:0000313" key="3">
    <source>
        <dbReference type="EMBL" id="AFZ79279.1"/>
    </source>
</evidence>
<name>L0AWJ0_THEEQ</name>
<dbReference type="Proteomes" id="UP000031512">
    <property type="component" value="Chromosome 1"/>
</dbReference>